<dbReference type="SUPFAM" id="SSF48403">
    <property type="entry name" value="Ankyrin repeat"/>
    <property type="match status" value="1"/>
</dbReference>
<feature type="repeat" description="ANK" evidence="3">
    <location>
        <begin position="238"/>
        <end position="270"/>
    </location>
</feature>
<dbReference type="Gene3D" id="1.25.40.20">
    <property type="entry name" value="Ankyrin repeat-containing domain"/>
    <property type="match status" value="1"/>
</dbReference>
<feature type="repeat" description="ANK" evidence="3">
    <location>
        <begin position="356"/>
        <end position="389"/>
    </location>
</feature>
<feature type="repeat" description="ANK" evidence="3">
    <location>
        <begin position="271"/>
        <end position="293"/>
    </location>
</feature>
<dbReference type="SMART" id="SM00248">
    <property type="entry name" value="ANK"/>
    <property type="match status" value="6"/>
</dbReference>
<dbReference type="PROSITE" id="PS50088">
    <property type="entry name" value="ANK_REPEAT"/>
    <property type="match status" value="4"/>
</dbReference>
<evidence type="ECO:0000256" key="2">
    <source>
        <dbReference type="ARBA" id="ARBA00023043"/>
    </source>
</evidence>
<dbReference type="PROSITE" id="PS50297">
    <property type="entry name" value="ANK_REP_REGION"/>
    <property type="match status" value="3"/>
</dbReference>
<dbReference type="InterPro" id="IPR036770">
    <property type="entry name" value="Ankyrin_rpt-contain_sf"/>
</dbReference>
<dbReference type="PROSITE" id="PS51257">
    <property type="entry name" value="PROKAR_LIPOPROTEIN"/>
    <property type="match status" value="1"/>
</dbReference>
<dbReference type="Proteomes" id="UP001164746">
    <property type="component" value="Chromosome 3"/>
</dbReference>
<name>A0ABY7DP77_MYAAR</name>
<evidence type="ECO:0000313" key="4">
    <source>
        <dbReference type="EMBL" id="WAQ99494.1"/>
    </source>
</evidence>
<reference evidence="4" key="1">
    <citation type="submission" date="2022-11" db="EMBL/GenBank/DDBJ databases">
        <title>Centuries of genome instability and evolution in soft-shell clam transmissible cancer (bioRxiv).</title>
        <authorList>
            <person name="Hart S.F.M."/>
            <person name="Yonemitsu M.A."/>
            <person name="Giersch R.M."/>
            <person name="Beal B.F."/>
            <person name="Arriagada G."/>
            <person name="Davis B.W."/>
            <person name="Ostrander E.A."/>
            <person name="Goff S.P."/>
            <person name="Metzger M.J."/>
        </authorList>
    </citation>
    <scope>NUCLEOTIDE SEQUENCE</scope>
    <source>
        <strain evidence="4">MELC-2E11</strain>
        <tissue evidence="4">Siphon/mantle</tissue>
    </source>
</reference>
<evidence type="ECO:0000256" key="3">
    <source>
        <dbReference type="PROSITE-ProRule" id="PRU00023"/>
    </source>
</evidence>
<evidence type="ECO:0000313" key="5">
    <source>
        <dbReference type="Proteomes" id="UP001164746"/>
    </source>
</evidence>
<dbReference type="InterPro" id="IPR002110">
    <property type="entry name" value="Ankyrin_rpt"/>
</dbReference>
<dbReference type="Pfam" id="PF12796">
    <property type="entry name" value="Ank_2"/>
    <property type="match status" value="2"/>
</dbReference>
<proteinExistence type="predicted"/>
<keyword evidence="1" id="KW-0677">Repeat</keyword>
<keyword evidence="5" id="KW-1185">Reference proteome</keyword>
<dbReference type="PANTHER" id="PTHR46680:SF3">
    <property type="entry name" value="NF-KAPPA-B INHIBITOR CACTUS"/>
    <property type="match status" value="1"/>
</dbReference>
<evidence type="ECO:0000256" key="1">
    <source>
        <dbReference type="ARBA" id="ARBA00022737"/>
    </source>
</evidence>
<dbReference type="EMBL" id="CP111014">
    <property type="protein sequence ID" value="WAQ99494.1"/>
    <property type="molecule type" value="Genomic_DNA"/>
</dbReference>
<protein>
    <submittedName>
        <fullName evidence="4">CACT-like protein</fullName>
    </submittedName>
</protein>
<gene>
    <name evidence="4" type="ORF">MAR_023867</name>
</gene>
<organism evidence="4 5">
    <name type="scientific">Mya arenaria</name>
    <name type="common">Soft-shell clam</name>
    <dbReference type="NCBI Taxonomy" id="6604"/>
    <lineage>
        <taxon>Eukaryota</taxon>
        <taxon>Metazoa</taxon>
        <taxon>Spiralia</taxon>
        <taxon>Lophotrochozoa</taxon>
        <taxon>Mollusca</taxon>
        <taxon>Bivalvia</taxon>
        <taxon>Autobranchia</taxon>
        <taxon>Heteroconchia</taxon>
        <taxon>Euheterodonta</taxon>
        <taxon>Imparidentia</taxon>
        <taxon>Neoheterodontei</taxon>
        <taxon>Myida</taxon>
        <taxon>Myoidea</taxon>
        <taxon>Myidae</taxon>
        <taxon>Mya</taxon>
    </lineage>
</organism>
<feature type="repeat" description="ANK" evidence="3">
    <location>
        <begin position="322"/>
        <end position="354"/>
    </location>
</feature>
<sequence length="425" mass="47318">MVSRTTYGARTANVTLCGPPATSVSVISCGYRTLTVGLPCNNRASTGKLYPALRCLILHGYLFDALTSSLGAQECELFPTSMPRRNKMTLLEPGCEYDGEVPDVVSMSSRMVSCEERSIPQSPRQSCPVASVTELMRMDSDSLVRVTESEAGDIDELCENMGLVDMSQDRFISQSRAQCLSKETNKAMDRFRASKIYKQDNDGDTLLHLVIILQEISLIMDFIKKAASYTLLSTRNKLFQTPLHLAVLTKQQDVVRKLVCAGADVDLRDKDGNTPLHIACRDGLYKIVQNLTEPVRYHETKDNKYEIPYQEIPQDFSIVNYEGLTCLHLAAMYGHNDIIQCLVEKEVDLNLIEGKAGRTILHNACMSGDISLVRDLLRHKSCNINARTYDGHTPFDLARAHNQEEICMVLAAAGARYGDDEIDSD</sequence>
<accession>A0ABY7DP77</accession>
<dbReference type="InterPro" id="IPR051070">
    <property type="entry name" value="NF-kappa-B_inhibitor"/>
</dbReference>
<keyword evidence="2 3" id="KW-0040">ANK repeat</keyword>
<dbReference type="PANTHER" id="PTHR46680">
    <property type="entry name" value="NF-KAPPA-B INHIBITOR ALPHA"/>
    <property type="match status" value="1"/>
</dbReference>